<accession>A0A8S4ABL6</accession>
<organism evidence="9 10">
    <name type="scientific">Candidula unifasciata</name>
    <dbReference type="NCBI Taxonomy" id="100452"/>
    <lineage>
        <taxon>Eukaryota</taxon>
        <taxon>Metazoa</taxon>
        <taxon>Spiralia</taxon>
        <taxon>Lophotrochozoa</taxon>
        <taxon>Mollusca</taxon>
        <taxon>Gastropoda</taxon>
        <taxon>Heterobranchia</taxon>
        <taxon>Euthyneura</taxon>
        <taxon>Panpulmonata</taxon>
        <taxon>Eupulmonata</taxon>
        <taxon>Stylommatophora</taxon>
        <taxon>Helicina</taxon>
        <taxon>Helicoidea</taxon>
        <taxon>Geomitridae</taxon>
        <taxon>Candidula</taxon>
    </lineage>
</organism>
<dbReference type="SMART" id="SM00308">
    <property type="entry name" value="LH2"/>
    <property type="match status" value="1"/>
</dbReference>
<feature type="transmembrane region" description="Helical" evidence="7">
    <location>
        <begin position="385"/>
        <end position="407"/>
    </location>
</feature>
<feature type="domain" description="PLAT" evidence="8">
    <location>
        <begin position="51"/>
        <end position="183"/>
    </location>
</feature>
<name>A0A8S4ABL6_9EUPU</name>
<keyword evidence="5 7" id="KW-0472">Membrane</keyword>
<reference evidence="9" key="1">
    <citation type="submission" date="2021-04" db="EMBL/GenBank/DDBJ databases">
        <authorList>
            <consortium name="Molecular Ecology Group"/>
        </authorList>
    </citation>
    <scope>NUCLEOTIDE SEQUENCE</scope>
</reference>
<dbReference type="AlphaFoldDB" id="A0A8S4ABL6"/>
<evidence type="ECO:0000259" key="8">
    <source>
        <dbReference type="PROSITE" id="PS50095"/>
    </source>
</evidence>
<gene>
    <name evidence="9" type="ORF">CUNI_LOCUS20999</name>
</gene>
<evidence type="ECO:0000256" key="6">
    <source>
        <dbReference type="PROSITE-ProRule" id="PRU00152"/>
    </source>
</evidence>
<dbReference type="PRINTS" id="PR00500">
    <property type="entry name" value="POLYCYSTIN1"/>
</dbReference>
<comment type="caution">
    <text evidence="9">The sequence shown here is derived from an EMBL/GenBank/DDBJ whole genome shotgun (WGS) entry which is preliminary data.</text>
</comment>
<evidence type="ECO:0000313" key="9">
    <source>
        <dbReference type="EMBL" id="CAG5135441.1"/>
    </source>
</evidence>
<keyword evidence="10" id="KW-1185">Reference proteome</keyword>
<dbReference type="PANTHER" id="PTHR46730:SF1">
    <property type="entry name" value="PLAT DOMAIN-CONTAINING PROTEIN"/>
    <property type="match status" value="1"/>
</dbReference>
<dbReference type="GO" id="GO:0005886">
    <property type="term" value="C:plasma membrane"/>
    <property type="evidence" value="ECO:0007669"/>
    <property type="project" value="TreeGrafter"/>
</dbReference>
<keyword evidence="4 7" id="KW-1133">Transmembrane helix</keyword>
<evidence type="ECO:0000256" key="2">
    <source>
        <dbReference type="ARBA" id="ARBA00022692"/>
    </source>
</evidence>
<dbReference type="InterPro" id="IPR000434">
    <property type="entry name" value="PC1"/>
</dbReference>
<dbReference type="PANTHER" id="PTHR46730">
    <property type="entry name" value="POLYCYSTIN-1"/>
    <property type="match status" value="1"/>
</dbReference>
<dbReference type="Gene3D" id="2.60.60.20">
    <property type="entry name" value="PLAT/LH2 domain"/>
    <property type="match status" value="1"/>
</dbReference>
<feature type="transmembrane region" description="Helical" evidence="7">
    <location>
        <begin position="237"/>
        <end position="259"/>
    </location>
</feature>
<dbReference type="InterPro" id="IPR036392">
    <property type="entry name" value="PLAT/LH2_dom_sf"/>
</dbReference>
<keyword evidence="3" id="KW-0677">Repeat</keyword>
<dbReference type="Proteomes" id="UP000678393">
    <property type="component" value="Unassembled WGS sequence"/>
</dbReference>
<protein>
    <recommendedName>
        <fullName evidence="8">PLAT domain-containing protein</fullName>
    </recommendedName>
</protein>
<comment type="caution">
    <text evidence="6">Lacks conserved residue(s) required for the propagation of feature annotation.</text>
</comment>
<feature type="transmembrane region" description="Helical" evidence="7">
    <location>
        <begin position="6"/>
        <end position="26"/>
    </location>
</feature>
<dbReference type="EMBL" id="CAJHNH020008301">
    <property type="protein sequence ID" value="CAG5135441.1"/>
    <property type="molecule type" value="Genomic_DNA"/>
</dbReference>
<evidence type="ECO:0000256" key="5">
    <source>
        <dbReference type="ARBA" id="ARBA00023136"/>
    </source>
</evidence>
<evidence type="ECO:0000256" key="7">
    <source>
        <dbReference type="SAM" id="Phobius"/>
    </source>
</evidence>
<dbReference type="Pfam" id="PF01477">
    <property type="entry name" value="PLAT"/>
    <property type="match status" value="1"/>
</dbReference>
<dbReference type="SUPFAM" id="SSF49723">
    <property type="entry name" value="Lipase/lipooxygenase domain (PLAT/LH2 domain)"/>
    <property type="match status" value="1"/>
</dbReference>
<dbReference type="InterPro" id="IPR001024">
    <property type="entry name" value="PLAT/LH2_dom"/>
</dbReference>
<comment type="subcellular location">
    <subcellularLocation>
        <location evidence="1">Membrane</location>
    </subcellularLocation>
</comment>
<dbReference type="GO" id="GO:0006816">
    <property type="term" value="P:calcium ion transport"/>
    <property type="evidence" value="ECO:0007669"/>
    <property type="project" value="TreeGrafter"/>
</dbReference>
<sequence length="415" mass="47162">MLAQNPVAVVLVGVSLLVYIVLVAILRQADIHDSKKGNCVYLQDNSPTHRQKYEVFMETGCSRDAGTTSKISIILHGEEGVSETRELISDDNYPMFERKSRDRFIVTLPDSLGKIFKIQLWHNNSGSSPGWFLRQVVRWLAVDKDDGKVEREFTAIDGRNIGFGMIFWCKGCQYLTDFHTWLSVWTCPPHSRFTRVQRLTVCFTLLMAYMCLSAVWFKQTPSQIRGEFGLLDLSWHNVIVGCICCAIVLPLNLILSFMFRRSRVHYPGYEQDKALLSGKSGCELASECDDEPVQSTVIYSILDQSILNWQNIQDWAQKQWLKRQQSDDTDQASSGFEDATSQVIVDRQRIKTTSEISSNGKRSKNESSDVLSASRRIFLPFWFRYVAWTLCVLISAACGAVTILYGFSLDLPIAL</sequence>
<evidence type="ECO:0000256" key="3">
    <source>
        <dbReference type="ARBA" id="ARBA00022737"/>
    </source>
</evidence>
<keyword evidence="2 7" id="KW-0812">Transmembrane</keyword>
<feature type="transmembrane region" description="Helical" evidence="7">
    <location>
        <begin position="199"/>
        <end position="217"/>
    </location>
</feature>
<evidence type="ECO:0000256" key="4">
    <source>
        <dbReference type="ARBA" id="ARBA00022989"/>
    </source>
</evidence>
<dbReference type="PROSITE" id="PS50095">
    <property type="entry name" value="PLAT"/>
    <property type="match status" value="1"/>
</dbReference>
<evidence type="ECO:0000256" key="1">
    <source>
        <dbReference type="ARBA" id="ARBA00004370"/>
    </source>
</evidence>
<evidence type="ECO:0000313" key="10">
    <source>
        <dbReference type="Proteomes" id="UP000678393"/>
    </source>
</evidence>
<dbReference type="GO" id="GO:0005261">
    <property type="term" value="F:monoatomic cation channel activity"/>
    <property type="evidence" value="ECO:0007669"/>
    <property type="project" value="TreeGrafter"/>
</dbReference>
<dbReference type="OrthoDB" id="10044145at2759"/>
<proteinExistence type="predicted"/>